<dbReference type="GO" id="GO:0030030">
    <property type="term" value="P:cell projection organization"/>
    <property type="evidence" value="ECO:0007669"/>
    <property type="project" value="UniProtKB-KW"/>
</dbReference>
<dbReference type="PANTHER" id="PTHR14611:SF2">
    <property type="entry name" value="TECTONIC"/>
    <property type="match status" value="1"/>
</dbReference>
<evidence type="ECO:0000259" key="7">
    <source>
        <dbReference type="Pfam" id="PF25752"/>
    </source>
</evidence>
<comment type="caution">
    <text evidence="8">The sequence shown here is derived from an EMBL/GenBank/DDBJ whole genome shotgun (WGS) entry which is preliminary data.</text>
</comment>
<dbReference type="OrthoDB" id="9282501at2759"/>
<evidence type="ECO:0000259" key="6">
    <source>
        <dbReference type="Pfam" id="PF07773"/>
    </source>
</evidence>
<keyword evidence="2 5" id="KW-0732">Signal</keyword>
<organism evidence="8 9">
    <name type="scientific">Stentor coeruleus</name>
    <dbReference type="NCBI Taxonomy" id="5963"/>
    <lineage>
        <taxon>Eukaryota</taxon>
        <taxon>Sar</taxon>
        <taxon>Alveolata</taxon>
        <taxon>Ciliophora</taxon>
        <taxon>Postciliodesmatophora</taxon>
        <taxon>Heterotrichea</taxon>
        <taxon>Heterotrichida</taxon>
        <taxon>Stentoridae</taxon>
        <taxon>Stentor</taxon>
    </lineage>
</organism>
<protein>
    <submittedName>
        <fullName evidence="8">Uncharacterized protein</fullName>
    </submittedName>
</protein>
<gene>
    <name evidence="8" type="ORF">SteCoe_17971</name>
</gene>
<name>A0A1R2BXP0_9CILI</name>
<evidence type="ECO:0000256" key="4">
    <source>
        <dbReference type="ARBA" id="ARBA00023180"/>
    </source>
</evidence>
<keyword evidence="3" id="KW-0970">Cilium biogenesis/degradation</keyword>
<dbReference type="InterPro" id="IPR040354">
    <property type="entry name" value="TCTN1-3"/>
</dbReference>
<dbReference type="EMBL" id="MPUH01000376">
    <property type="protein sequence ID" value="OMJ81559.1"/>
    <property type="molecule type" value="Genomic_DNA"/>
</dbReference>
<keyword evidence="9" id="KW-1185">Reference proteome</keyword>
<evidence type="ECO:0000313" key="8">
    <source>
        <dbReference type="EMBL" id="OMJ81559.1"/>
    </source>
</evidence>
<dbReference type="InterPro" id="IPR011677">
    <property type="entry name" value="TCTN1-3_dom"/>
</dbReference>
<evidence type="ECO:0000256" key="5">
    <source>
        <dbReference type="SAM" id="SignalP"/>
    </source>
</evidence>
<feature type="domain" description="Tectonic-1-3 N-terminal" evidence="7">
    <location>
        <begin position="20"/>
        <end position="105"/>
    </location>
</feature>
<reference evidence="8 9" key="1">
    <citation type="submission" date="2016-11" db="EMBL/GenBank/DDBJ databases">
        <title>The macronuclear genome of Stentor coeruleus: a giant cell with tiny introns.</title>
        <authorList>
            <person name="Slabodnick M."/>
            <person name="Ruby J.G."/>
            <person name="Reiff S.B."/>
            <person name="Swart E.C."/>
            <person name="Gosai S."/>
            <person name="Prabakaran S."/>
            <person name="Witkowska E."/>
            <person name="Larue G.E."/>
            <person name="Fisher S."/>
            <person name="Freeman R.M."/>
            <person name="Gunawardena J."/>
            <person name="Chu W."/>
            <person name="Stover N.A."/>
            <person name="Gregory B.D."/>
            <person name="Nowacki M."/>
            <person name="Derisi J."/>
            <person name="Roy S.W."/>
            <person name="Marshall W.F."/>
            <person name="Sood P."/>
        </authorList>
    </citation>
    <scope>NUCLEOTIDE SEQUENCE [LARGE SCALE GENOMIC DNA]</scope>
    <source>
        <strain evidence="8">WM001</strain>
    </source>
</reference>
<comment type="similarity">
    <text evidence="1">Belongs to the tectonic family.</text>
</comment>
<dbReference type="InterPro" id="IPR057724">
    <property type="entry name" value="TCTN1-3_N"/>
</dbReference>
<keyword evidence="4" id="KW-0325">Glycoprotein</keyword>
<dbReference type="Pfam" id="PF25752">
    <property type="entry name" value="DUF1619_N"/>
    <property type="match status" value="1"/>
</dbReference>
<evidence type="ECO:0000256" key="3">
    <source>
        <dbReference type="ARBA" id="ARBA00022794"/>
    </source>
</evidence>
<evidence type="ECO:0000256" key="1">
    <source>
        <dbReference type="ARBA" id="ARBA00007633"/>
    </source>
</evidence>
<dbReference type="PANTHER" id="PTHR14611">
    <property type="entry name" value="TECTONIC FAMILY MEMBER"/>
    <property type="match status" value="1"/>
</dbReference>
<evidence type="ECO:0000256" key="2">
    <source>
        <dbReference type="ARBA" id="ARBA00022729"/>
    </source>
</evidence>
<sequence>MIISLLFMAGFLIKSSSSSSSCSCDITSSSCDPYCCCDSSCLSDYTDTWDKKCLEGTILPKSDICSMSSSHTLEAGWRGMKVATDVINRALCIAFDNSPSDYNNFDSITAGTTGRVYNTTSSKMNQTLSGTDEIFTAGSFLHAQMGSSNMKLWTLPTPDPYGKCWFSSPVRFMESLEKNTCSYTLSSASDCSQLYISVFTKDLNIATNNDLTKTASVNNILYIKRTEKGIETVSKLELSSSISGTTCTNIVVSADYTLITNDNQNSVSEVNIQLTVMDLDLSNEIDIPITTQVIYLTNTDDIIYKSGNPGYQIGKLLNTGYMSSATTIVYYESGFQIPGVANTGKCQDGTFSKAPYLRFGHDLIVTCYVEMDFSEFDSKCLGGISNSMYFNKDLLSLIGKYGHVNYTYIDDWIFIDNGTNSATEGSITSSVCEIPNVYAYYITYTSIGNARNPQYKIIYAKREFISKTKWIFRTQDKTAKQKFFFTLSVNFIEYTKEIYSYFPPAPNPLPVMPDDILYPFKISGAEVLVTVLLFYLV</sequence>
<feature type="chain" id="PRO_5012887374" evidence="5">
    <location>
        <begin position="19"/>
        <end position="537"/>
    </location>
</feature>
<dbReference type="Pfam" id="PF07773">
    <property type="entry name" value="TCTN_DUF1619"/>
    <property type="match status" value="1"/>
</dbReference>
<feature type="domain" description="Tectonic-1-3" evidence="6">
    <location>
        <begin position="141"/>
        <end position="295"/>
    </location>
</feature>
<accession>A0A1R2BXP0</accession>
<feature type="signal peptide" evidence="5">
    <location>
        <begin position="1"/>
        <end position="18"/>
    </location>
</feature>
<proteinExistence type="inferred from homology"/>
<dbReference type="Proteomes" id="UP000187209">
    <property type="component" value="Unassembled WGS sequence"/>
</dbReference>
<dbReference type="AlphaFoldDB" id="A0A1R2BXP0"/>
<evidence type="ECO:0000313" key="9">
    <source>
        <dbReference type="Proteomes" id="UP000187209"/>
    </source>
</evidence>